<dbReference type="EMBL" id="BK015494">
    <property type="protein sequence ID" value="DAE09818.1"/>
    <property type="molecule type" value="Genomic_DNA"/>
</dbReference>
<sequence>MKHFESHNNDSIVTINDTDSCLYLKYKISLKGMPIKQSVEVAQNQYYGYNGDGIIYGVQNTPNGDIYHTYLYIPILQRQADEQYVYAMSTNLPIKDIELAEIRNKNHPTRIGKWTNYLRISFKTDSLENIRKIADSMEVYVFSNKMPKTDKYGMEIYDKDGNVIFNSNLLTMRLALVIHKDYPATFLSKEDYEIGKVKFQGIKKAGLSFTYPLAAISSDSGFMGHKVSWDGDGVDIITTYGGNAGGVIRQNSITTTQVLICELDGTQNIPAIEIMMI</sequence>
<reference evidence="1" key="1">
    <citation type="journal article" date="2021" name="Proc. Natl. Acad. Sci. U.S.A.">
        <title>A Catalog of Tens of Thousands of Viruses from Human Metagenomes Reveals Hidden Associations with Chronic Diseases.</title>
        <authorList>
            <person name="Tisza M.J."/>
            <person name="Buck C.B."/>
        </authorList>
    </citation>
    <scope>NUCLEOTIDE SEQUENCE</scope>
    <source>
        <strain evidence="1">CtMs97</strain>
    </source>
</reference>
<protein>
    <submittedName>
        <fullName evidence="1">Uncharacterized protein</fullName>
    </submittedName>
</protein>
<evidence type="ECO:0000313" key="1">
    <source>
        <dbReference type="EMBL" id="DAE09818.1"/>
    </source>
</evidence>
<organism evidence="1">
    <name type="scientific">Siphoviridae sp. ctMs97</name>
    <dbReference type="NCBI Taxonomy" id="2825464"/>
    <lineage>
        <taxon>Viruses</taxon>
        <taxon>Duplodnaviria</taxon>
        <taxon>Heunggongvirae</taxon>
        <taxon>Uroviricota</taxon>
        <taxon>Caudoviricetes</taxon>
    </lineage>
</organism>
<proteinExistence type="predicted"/>
<accession>A0A8S5PSF8</accession>
<name>A0A8S5PSF8_9CAUD</name>